<organism evidence="1 2">
    <name type="scientific">Prevotella dentalis (strain ATCC 49559 / DSM 3688 / JCM 13448 / NCTC 12043 / ES 2772)</name>
    <name type="common">Mitsuokella dentalis</name>
    <dbReference type="NCBI Taxonomy" id="908937"/>
    <lineage>
        <taxon>Bacteria</taxon>
        <taxon>Pseudomonadati</taxon>
        <taxon>Bacteroidota</taxon>
        <taxon>Bacteroidia</taxon>
        <taxon>Bacteroidales</taxon>
        <taxon>Prevotellaceae</taxon>
        <taxon>Prevotella</taxon>
    </lineage>
</organism>
<dbReference type="PATRIC" id="fig|908937.9.peg.838"/>
<evidence type="ECO:0000313" key="2">
    <source>
        <dbReference type="Proteomes" id="UP000010862"/>
    </source>
</evidence>
<dbReference type="OrthoDB" id="1164152at2"/>
<reference evidence="2" key="1">
    <citation type="submission" date="2012-02" db="EMBL/GenBank/DDBJ databases">
        <title>Complete sequence of chromosome 1 of Prevotella dentalis DSM 3688.</title>
        <authorList>
            <person name="Lucas S."/>
            <person name="Copeland A."/>
            <person name="Lapidus A."/>
            <person name="Glavina del Rio T."/>
            <person name="Dalin E."/>
            <person name="Tice H."/>
            <person name="Bruce D."/>
            <person name="Goodwin L."/>
            <person name="Pitluck S."/>
            <person name="Peters L."/>
            <person name="Mikhailova N."/>
            <person name="Chertkov O."/>
            <person name="Kyrpides N."/>
            <person name="Mavromatis K."/>
            <person name="Ivanova N."/>
            <person name="Brettin T."/>
            <person name="Detter J.C."/>
            <person name="Han C."/>
            <person name="Larimer F."/>
            <person name="Land M."/>
            <person name="Hauser L."/>
            <person name="Markowitz V."/>
            <person name="Cheng J.-F."/>
            <person name="Hugenholtz P."/>
            <person name="Woyke T."/>
            <person name="Wu D."/>
            <person name="Gronow S."/>
            <person name="Wellnitz S."/>
            <person name="Brambilla E."/>
            <person name="Klenk H.-P."/>
            <person name="Eisen J.A."/>
        </authorList>
    </citation>
    <scope>NUCLEOTIDE SEQUENCE [LARGE SCALE GENOMIC DNA]</scope>
    <source>
        <strain evidence="2">ATCC 49559 / DSM 3688 / JCM 13448 / NCTC 12043 / ES 2772</strain>
    </source>
</reference>
<dbReference type="EMBL" id="CP003368">
    <property type="protein sequence ID" value="AGB28148.1"/>
    <property type="molecule type" value="Genomic_DNA"/>
</dbReference>
<dbReference type="Proteomes" id="UP000010862">
    <property type="component" value="Chromosome 1"/>
</dbReference>
<evidence type="ECO:0000313" key="1">
    <source>
        <dbReference type="EMBL" id="AGB28148.1"/>
    </source>
</evidence>
<proteinExistence type="predicted"/>
<sequence>MIRFKEYLERRARRAAFMSVCLAVLAVFGGLFLGSCANEDLGKDNDKNGGDKGAAVSFNVSEAQNDAQKAAAKTMPGMPVTRAAFSEQLGMMNLTPEDLTTQRLSVQGAAGTDLCLIETTTPGVNPMRQDNRTMTARTAATTGKEDTDAATRANITTMTTLGHFTTIGYRGTSATSISNTPWFHDKDTNPDGTLVSPIYWSFQIPYGKFFAIAPREASSYARLKLSPDTHAGTPYVDFEVEPNVKKQRGLMTACSGVVQYATQFVPPTTNLKFRHALTAVRFKVGQNLSYSKTITKVEIIGAMGKGRYTLSADETGTGAAWSNLSAPQTFTLGGDGTVNVSTTAAVNNIIMGKNNDNYTFYMIPQPLSGVQVKIYFNNSSTPAITASLSGTWKPGTTKTYALSQNTSDWQYQLTVTSPAAIAYDQTTAGAYTITSYRTDPATSTQQPVKWKVVGYQESADGGATWGSETQTKPAWLTGLTIEGGDGGTSAESGSATLTKDITDRLALYNKVLQDATPKGSAGNHWNLANATGGASVENTANSYLISAPGYYRIPLVYGNAITGGTTNSHAYISQAPTGTPNESYILRHFKDHAGQDITSPYINVQNTGNPATQAGIVWTDQSGIVDGLSVTGSGNNSFVNFHIPADKIRNGNAVIAVKNASGTVMWSWHLWFEHDDVLTTIPYTNLQGVTYNFTKQTLGFAYRKWIGSASDQPRVARIKVEQEIANSGIKQTAFINITQNPGSVKEISSTLYQFGRKDALPGTDAIADGSFTPNGGDNMSIQNGIQHPETFYTQGSSWYNGYNQYNLWSMDNTTTGFNDNAVIKTIYDPCPAGFKMPASNAFTGFTKTGNNTTTQSNLNISGAWDYGYNFNNKISSPNATVYFPASGRRDNIDGSLYSVGNFGYYWAGVPYYASLGCNLNFGSGRVSPQYGGTRSYGGGVRPVSE</sequence>
<protein>
    <recommendedName>
        <fullName evidence="3">Fimbrillin family protein</fullName>
    </recommendedName>
</protein>
<dbReference type="AlphaFoldDB" id="L0JBA0"/>
<evidence type="ECO:0008006" key="3">
    <source>
        <dbReference type="Google" id="ProtNLM"/>
    </source>
</evidence>
<name>L0JBA0_PREDD</name>
<keyword evidence="2" id="KW-1185">Reference proteome</keyword>
<accession>L0JBA0</accession>
<gene>
    <name evidence="1" type="ordered locus">Prede_0804</name>
</gene>
<dbReference type="KEGG" id="pdt:Prede_0804"/>
<dbReference type="RefSeq" id="WP_015298458.1">
    <property type="nucleotide sequence ID" value="NC_019960.1"/>
</dbReference>
<dbReference type="HOGENOM" id="CLU_015155_0_0_10"/>